<protein>
    <submittedName>
        <fullName evidence="1">Uncharacterized protein</fullName>
    </submittedName>
</protein>
<accession>A0AAV6JI94</accession>
<dbReference type="EMBL" id="JACTNZ010000007">
    <property type="protein sequence ID" value="KAG5540172.1"/>
    <property type="molecule type" value="Genomic_DNA"/>
</dbReference>
<evidence type="ECO:0000313" key="2">
    <source>
        <dbReference type="Proteomes" id="UP000823749"/>
    </source>
</evidence>
<keyword evidence="2" id="KW-1185">Reference proteome</keyword>
<comment type="caution">
    <text evidence="1">The sequence shown here is derived from an EMBL/GenBank/DDBJ whole genome shotgun (WGS) entry which is preliminary data.</text>
</comment>
<name>A0AAV6JI94_9ERIC</name>
<organism evidence="1 2">
    <name type="scientific">Rhododendron griersonianum</name>
    <dbReference type="NCBI Taxonomy" id="479676"/>
    <lineage>
        <taxon>Eukaryota</taxon>
        <taxon>Viridiplantae</taxon>
        <taxon>Streptophyta</taxon>
        <taxon>Embryophyta</taxon>
        <taxon>Tracheophyta</taxon>
        <taxon>Spermatophyta</taxon>
        <taxon>Magnoliopsida</taxon>
        <taxon>eudicotyledons</taxon>
        <taxon>Gunneridae</taxon>
        <taxon>Pentapetalae</taxon>
        <taxon>asterids</taxon>
        <taxon>Ericales</taxon>
        <taxon>Ericaceae</taxon>
        <taxon>Ericoideae</taxon>
        <taxon>Rhodoreae</taxon>
        <taxon>Rhododendron</taxon>
    </lineage>
</organism>
<evidence type="ECO:0000313" key="1">
    <source>
        <dbReference type="EMBL" id="KAG5540172.1"/>
    </source>
</evidence>
<sequence length="81" mass="9489">MTITPPQTDKKKWYHLEECTIWGTLNDSNPRNNDSEDGGHHMVRLTIQMLRHTKTMRIRVFRDSIAKEGGRHMASPRKCRA</sequence>
<dbReference type="Proteomes" id="UP000823749">
    <property type="component" value="Chromosome 7"/>
</dbReference>
<reference evidence="1" key="1">
    <citation type="submission" date="2020-08" db="EMBL/GenBank/DDBJ databases">
        <title>Plant Genome Project.</title>
        <authorList>
            <person name="Zhang R.-G."/>
        </authorList>
    </citation>
    <scope>NUCLEOTIDE SEQUENCE</scope>
    <source>
        <strain evidence="1">WSP0</strain>
        <tissue evidence="1">Leaf</tissue>
    </source>
</reference>
<gene>
    <name evidence="1" type="ORF">RHGRI_020412</name>
</gene>
<dbReference type="AlphaFoldDB" id="A0AAV6JI94"/>
<proteinExistence type="predicted"/>